<dbReference type="PANTHER" id="PTHR10091:SF0">
    <property type="entry name" value="GALACTOSE MUTAROTASE"/>
    <property type="match status" value="1"/>
</dbReference>
<proteinExistence type="predicted"/>
<protein>
    <submittedName>
        <fullName evidence="1">Aldose 1-epimerase family protein</fullName>
    </submittedName>
</protein>
<dbReference type="GO" id="GO:0004034">
    <property type="term" value="F:aldose 1-epimerase activity"/>
    <property type="evidence" value="ECO:0007669"/>
    <property type="project" value="TreeGrafter"/>
</dbReference>
<dbReference type="AlphaFoldDB" id="A0A895YGB4"/>
<dbReference type="Pfam" id="PF01263">
    <property type="entry name" value="Aldose_epim"/>
    <property type="match status" value="1"/>
</dbReference>
<dbReference type="GO" id="GO:0006006">
    <property type="term" value="P:glucose metabolic process"/>
    <property type="evidence" value="ECO:0007669"/>
    <property type="project" value="TreeGrafter"/>
</dbReference>
<dbReference type="KEGG" id="nhy:JQS43_23635"/>
<dbReference type="InterPro" id="IPR037480">
    <property type="entry name" value="YihR-like"/>
</dbReference>
<dbReference type="SUPFAM" id="SSF74650">
    <property type="entry name" value="Galactose mutarotase-like"/>
    <property type="match status" value="1"/>
</dbReference>
<evidence type="ECO:0000313" key="1">
    <source>
        <dbReference type="EMBL" id="QSB14443.1"/>
    </source>
</evidence>
<dbReference type="EMBL" id="CP070499">
    <property type="protein sequence ID" value="QSB14443.1"/>
    <property type="molecule type" value="Genomic_DNA"/>
</dbReference>
<dbReference type="InterPro" id="IPR014718">
    <property type="entry name" value="GH-type_carb-bd"/>
</dbReference>
<dbReference type="InterPro" id="IPR008183">
    <property type="entry name" value="Aldose_1/G6P_1-epimerase"/>
</dbReference>
<dbReference type="PANTHER" id="PTHR10091">
    <property type="entry name" value="ALDOSE-1-EPIMERASE"/>
    <property type="match status" value="1"/>
</dbReference>
<sequence>MADTVHPSGSQWTISDGAQEAVIVEVGGGLRTWRVGEHELLDGYAADELCPGAAGQILAPWPNRIRDGRYPFAGTWHQLPVNEPEKHTALHGLVRWLPWRLTAADDSSITVECVSPAQPGYPWTLAFETVWSLAAGGLTATHRVTNWSAEPAPFGFSVHPYLRLPGVAVSELRLHVPARSRLLADSRLLPIGAAKVDGTEWDFTTPRRIGDLVVDVTYGSVIPEADGTSAVTLSAEDGAGVRLWADASFPWWQLYSGDTLGDERQRRSVALEPMTCPPDAFRSGRDVIMLAPGETWEARWGLVALSSA</sequence>
<dbReference type="Proteomes" id="UP000662857">
    <property type="component" value="Chromosome"/>
</dbReference>
<evidence type="ECO:0000313" key="2">
    <source>
        <dbReference type="Proteomes" id="UP000662857"/>
    </source>
</evidence>
<gene>
    <name evidence="1" type="ORF">JQS43_23635</name>
</gene>
<dbReference type="GO" id="GO:0030246">
    <property type="term" value="F:carbohydrate binding"/>
    <property type="evidence" value="ECO:0007669"/>
    <property type="project" value="InterPro"/>
</dbReference>
<dbReference type="Gene3D" id="2.70.98.10">
    <property type="match status" value="1"/>
</dbReference>
<name>A0A895YGB4_9ACTN</name>
<accession>A0A895YGB4</accession>
<organism evidence="1 2">
    <name type="scientific">Natronosporangium hydrolyticum</name>
    <dbReference type="NCBI Taxonomy" id="2811111"/>
    <lineage>
        <taxon>Bacteria</taxon>
        <taxon>Bacillati</taxon>
        <taxon>Actinomycetota</taxon>
        <taxon>Actinomycetes</taxon>
        <taxon>Micromonosporales</taxon>
        <taxon>Micromonosporaceae</taxon>
        <taxon>Natronosporangium</taxon>
    </lineage>
</organism>
<reference evidence="1" key="1">
    <citation type="submission" date="2021-02" db="EMBL/GenBank/DDBJ databases">
        <title>Natrosporangium hydrolyticum gen. nov., sp. nov, a haloalkaliphilic actinobacterium from a soda solonchak soil.</title>
        <authorList>
            <person name="Sorokin D.Y."/>
            <person name="Khijniak T.V."/>
            <person name="Zakharycheva A.P."/>
            <person name="Boueva O.V."/>
            <person name="Ariskina E.V."/>
            <person name="Hahnke R.L."/>
            <person name="Bunk B."/>
            <person name="Sproer C."/>
            <person name="Schumann P."/>
            <person name="Evtushenko L.I."/>
            <person name="Kublanov I.V."/>
        </authorList>
    </citation>
    <scope>NUCLEOTIDE SEQUENCE</scope>
    <source>
        <strain evidence="1">DSM 106523</strain>
    </source>
</reference>
<dbReference type="CDD" id="cd09022">
    <property type="entry name" value="Aldose_epim_Ec_YihR"/>
    <property type="match status" value="1"/>
</dbReference>
<dbReference type="InterPro" id="IPR011013">
    <property type="entry name" value="Gal_mutarotase_sf_dom"/>
</dbReference>
<dbReference type="RefSeq" id="WP_239676577.1">
    <property type="nucleotide sequence ID" value="NZ_CP070499.1"/>
</dbReference>
<keyword evidence="2" id="KW-1185">Reference proteome</keyword>
<dbReference type="GO" id="GO:0033499">
    <property type="term" value="P:galactose catabolic process via UDP-galactose, Leloir pathway"/>
    <property type="evidence" value="ECO:0007669"/>
    <property type="project" value="TreeGrafter"/>
</dbReference>